<name>A0A5C5XF80_9PLAN</name>
<evidence type="ECO:0000256" key="2">
    <source>
        <dbReference type="ARBA" id="ARBA00022747"/>
    </source>
</evidence>
<protein>
    <recommendedName>
        <fullName evidence="4">Type I restriction modification DNA specificity domain-containing protein</fullName>
    </recommendedName>
</protein>
<proteinExistence type="inferred from homology"/>
<evidence type="ECO:0000256" key="1">
    <source>
        <dbReference type="ARBA" id="ARBA00010923"/>
    </source>
</evidence>
<dbReference type="Proteomes" id="UP000316095">
    <property type="component" value="Unassembled WGS sequence"/>
</dbReference>
<keyword evidence="6" id="KW-1185">Reference proteome</keyword>
<keyword evidence="2" id="KW-0680">Restriction system</keyword>
<dbReference type="SUPFAM" id="SSF116734">
    <property type="entry name" value="DNA methylase specificity domain"/>
    <property type="match status" value="1"/>
</dbReference>
<dbReference type="EMBL" id="SJPG01000001">
    <property type="protein sequence ID" value="TWT60805.1"/>
    <property type="molecule type" value="Genomic_DNA"/>
</dbReference>
<dbReference type="OrthoDB" id="9811611at2"/>
<dbReference type="PANTHER" id="PTHR30408">
    <property type="entry name" value="TYPE-1 RESTRICTION ENZYME ECOKI SPECIFICITY PROTEIN"/>
    <property type="match status" value="1"/>
</dbReference>
<dbReference type="GO" id="GO:0009307">
    <property type="term" value="P:DNA restriction-modification system"/>
    <property type="evidence" value="ECO:0007669"/>
    <property type="project" value="UniProtKB-KW"/>
</dbReference>
<dbReference type="RefSeq" id="WP_146502876.1">
    <property type="nucleotide sequence ID" value="NZ_SJPG01000001.1"/>
</dbReference>
<evidence type="ECO:0000313" key="5">
    <source>
        <dbReference type="EMBL" id="TWT60805.1"/>
    </source>
</evidence>
<dbReference type="InterPro" id="IPR000055">
    <property type="entry name" value="Restrct_endonuc_typeI_TRD"/>
</dbReference>
<dbReference type="InterPro" id="IPR052021">
    <property type="entry name" value="Type-I_RS_S_subunit"/>
</dbReference>
<accession>A0A5C5XF80</accession>
<gene>
    <name evidence="5" type="ORF">Pan54_15320</name>
</gene>
<dbReference type="AlphaFoldDB" id="A0A5C5XF80"/>
<dbReference type="GO" id="GO:0003677">
    <property type="term" value="F:DNA binding"/>
    <property type="evidence" value="ECO:0007669"/>
    <property type="project" value="UniProtKB-KW"/>
</dbReference>
<dbReference type="InterPro" id="IPR044946">
    <property type="entry name" value="Restrct_endonuc_typeI_TRD_sf"/>
</dbReference>
<sequence>MGSNTNGWQEGTISDICDDIYDGPHATPQKIDEGPVFLSISSLVNGRIVLSESAHLSEKDFVKWTRRITPQHEDLVFSYETRLGEAALIPLGLRCCLGRRMALIRPHREKLDPKYFLYYFLSPVLQNEIERYTIHGTTVERLALADIRKFRVIIPGQAECMLVATAATTASAAVTAAA</sequence>
<comment type="similarity">
    <text evidence="1">Belongs to the type-I restriction system S methylase family.</text>
</comment>
<dbReference type="Gene3D" id="3.90.220.20">
    <property type="entry name" value="DNA methylase specificity domains"/>
    <property type="match status" value="1"/>
</dbReference>
<reference evidence="5 6" key="1">
    <citation type="submission" date="2019-02" db="EMBL/GenBank/DDBJ databases">
        <title>Deep-cultivation of Planctomycetes and their phenomic and genomic characterization uncovers novel biology.</title>
        <authorList>
            <person name="Wiegand S."/>
            <person name="Jogler M."/>
            <person name="Boedeker C."/>
            <person name="Pinto D."/>
            <person name="Vollmers J."/>
            <person name="Rivas-Marin E."/>
            <person name="Kohn T."/>
            <person name="Peeters S.H."/>
            <person name="Heuer A."/>
            <person name="Rast P."/>
            <person name="Oberbeckmann S."/>
            <person name="Bunk B."/>
            <person name="Jeske O."/>
            <person name="Meyerdierks A."/>
            <person name="Storesund J.E."/>
            <person name="Kallscheuer N."/>
            <person name="Luecker S."/>
            <person name="Lage O.M."/>
            <person name="Pohl T."/>
            <person name="Merkel B.J."/>
            <person name="Hornburger P."/>
            <person name="Mueller R.-W."/>
            <person name="Bruemmer F."/>
            <person name="Labrenz M."/>
            <person name="Spormann A.M."/>
            <person name="Op Den Camp H."/>
            <person name="Overmann J."/>
            <person name="Amann R."/>
            <person name="Jetten M.S.M."/>
            <person name="Mascher T."/>
            <person name="Medema M.H."/>
            <person name="Devos D.P."/>
            <person name="Kaster A.-K."/>
            <person name="Ovreas L."/>
            <person name="Rohde M."/>
            <person name="Galperin M.Y."/>
            <person name="Jogler C."/>
        </authorList>
    </citation>
    <scope>NUCLEOTIDE SEQUENCE [LARGE SCALE GENOMIC DNA]</scope>
    <source>
        <strain evidence="5 6">Pan54</strain>
    </source>
</reference>
<dbReference type="PANTHER" id="PTHR30408:SF12">
    <property type="entry name" value="TYPE I RESTRICTION ENZYME MJAVIII SPECIFICITY SUBUNIT"/>
    <property type="match status" value="1"/>
</dbReference>
<comment type="caution">
    <text evidence="5">The sequence shown here is derived from an EMBL/GenBank/DDBJ whole genome shotgun (WGS) entry which is preliminary data.</text>
</comment>
<keyword evidence="3" id="KW-0238">DNA-binding</keyword>
<dbReference type="Pfam" id="PF01420">
    <property type="entry name" value="Methylase_S"/>
    <property type="match status" value="1"/>
</dbReference>
<feature type="domain" description="Type I restriction modification DNA specificity" evidence="4">
    <location>
        <begin position="7"/>
        <end position="155"/>
    </location>
</feature>
<organism evidence="5 6">
    <name type="scientific">Rubinisphaera italica</name>
    <dbReference type="NCBI Taxonomy" id="2527969"/>
    <lineage>
        <taxon>Bacteria</taxon>
        <taxon>Pseudomonadati</taxon>
        <taxon>Planctomycetota</taxon>
        <taxon>Planctomycetia</taxon>
        <taxon>Planctomycetales</taxon>
        <taxon>Planctomycetaceae</taxon>
        <taxon>Rubinisphaera</taxon>
    </lineage>
</organism>
<evidence type="ECO:0000259" key="4">
    <source>
        <dbReference type="Pfam" id="PF01420"/>
    </source>
</evidence>
<evidence type="ECO:0000313" key="6">
    <source>
        <dbReference type="Proteomes" id="UP000316095"/>
    </source>
</evidence>
<evidence type="ECO:0000256" key="3">
    <source>
        <dbReference type="ARBA" id="ARBA00023125"/>
    </source>
</evidence>